<proteinExistence type="predicted"/>
<gene>
    <name evidence="1" type="ORF">GCM10023144_01220</name>
</gene>
<sequence>MLVQASPEFVTHIMRDPRVWRWVAEDGVSPGDVRYQPTATYFQFQDKGFVMFRRVTQRMREIHVATRRGDATLVSFIHECLDEMRHRGAAKFIAPIGDWNVAALRLARRCGFVEEGRITGAYVRDGEPRALIMMGGC</sequence>
<name>A0ABP8GD42_9BURK</name>
<organism evidence="1 2">
    <name type="scientific">Pigmentiphaga soli</name>
    <dbReference type="NCBI Taxonomy" id="1007095"/>
    <lineage>
        <taxon>Bacteria</taxon>
        <taxon>Pseudomonadati</taxon>
        <taxon>Pseudomonadota</taxon>
        <taxon>Betaproteobacteria</taxon>
        <taxon>Burkholderiales</taxon>
        <taxon>Alcaligenaceae</taxon>
        <taxon>Pigmentiphaga</taxon>
    </lineage>
</organism>
<dbReference type="SUPFAM" id="SSF55729">
    <property type="entry name" value="Acyl-CoA N-acyltransferases (Nat)"/>
    <property type="match status" value="1"/>
</dbReference>
<reference evidence="2" key="1">
    <citation type="journal article" date="2019" name="Int. J. Syst. Evol. Microbiol.">
        <title>The Global Catalogue of Microorganisms (GCM) 10K type strain sequencing project: providing services to taxonomists for standard genome sequencing and annotation.</title>
        <authorList>
            <consortium name="The Broad Institute Genomics Platform"/>
            <consortium name="The Broad Institute Genome Sequencing Center for Infectious Disease"/>
            <person name="Wu L."/>
            <person name="Ma J."/>
        </authorList>
    </citation>
    <scope>NUCLEOTIDE SEQUENCE [LARGE SCALE GENOMIC DNA]</scope>
    <source>
        <strain evidence="2">JCM 17666</strain>
    </source>
</reference>
<dbReference type="EMBL" id="BAABFO010000001">
    <property type="protein sequence ID" value="GAA4321761.1"/>
    <property type="molecule type" value="Genomic_DNA"/>
</dbReference>
<dbReference type="InterPro" id="IPR016181">
    <property type="entry name" value="Acyl_CoA_acyltransferase"/>
</dbReference>
<accession>A0ABP8GD42</accession>
<evidence type="ECO:0000313" key="2">
    <source>
        <dbReference type="Proteomes" id="UP001501671"/>
    </source>
</evidence>
<protein>
    <recommendedName>
        <fullName evidence="3">N-acetyltransferase domain-containing protein</fullName>
    </recommendedName>
</protein>
<keyword evidence="2" id="KW-1185">Reference proteome</keyword>
<evidence type="ECO:0000313" key="1">
    <source>
        <dbReference type="EMBL" id="GAA4321761.1"/>
    </source>
</evidence>
<comment type="caution">
    <text evidence="1">The sequence shown here is derived from an EMBL/GenBank/DDBJ whole genome shotgun (WGS) entry which is preliminary data.</text>
</comment>
<dbReference type="Gene3D" id="3.40.630.30">
    <property type="match status" value="1"/>
</dbReference>
<evidence type="ECO:0008006" key="3">
    <source>
        <dbReference type="Google" id="ProtNLM"/>
    </source>
</evidence>
<dbReference type="Proteomes" id="UP001501671">
    <property type="component" value="Unassembled WGS sequence"/>
</dbReference>